<evidence type="ECO:0000313" key="2">
    <source>
        <dbReference type="Proteomes" id="UP000295197"/>
    </source>
</evidence>
<keyword evidence="2" id="KW-1185">Reference proteome</keyword>
<sequence>MNPKIYSIKPVKQVKAMSHIPILPQNLWALLKALGLGCLPNFLNDAIINTIQNLLRMVEN</sequence>
<dbReference type="EMBL" id="SMBZ01000002">
    <property type="protein sequence ID" value="TCV20298.1"/>
    <property type="molecule type" value="Genomic_DNA"/>
</dbReference>
<name>A0A4R3W113_9SPHI</name>
<proteinExistence type="predicted"/>
<dbReference type="AlphaFoldDB" id="A0A4R3W113"/>
<comment type="caution">
    <text evidence="1">The sequence shown here is derived from an EMBL/GenBank/DDBJ whole genome shotgun (WGS) entry which is preliminary data.</text>
</comment>
<dbReference type="Proteomes" id="UP000295197">
    <property type="component" value="Unassembled WGS sequence"/>
</dbReference>
<reference evidence="1 2" key="1">
    <citation type="submission" date="2019-03" db="EMBL/GenBank/DDBJ databases">
        <title>Genomic Encyclopedia of Type Strains, Phase IV (KMG-IV): sequencing the most valuable type-strain genomes for metagenomic binning, comparative biology and taxonomic classification.</title>
        <authorList>
            <person name="Goeker M."/>
        </authorList>
    </citation>
    <scope>NUCLEOTIDE SEQUENCE [LARGE SCALE GENOMIC DNA]</scope>
    <source>
        <strain evidence="1 2">DSM 22362</strain>
    </source>
</reference>
<evidence type="ECO:0000313" key="1">
    <source>
        <dbReference type="EMBL" id="TCV20298.1"/>
    </source>
</evidence>
<accession>A0A4R3W113</accession>
<protein>
    <submittedName>
        <fullName evidence="1">Uncharacterized protein</fullName>
    </submittedName>
</protein>
<organism evidence="1 2">
    <name type="scientific">Sphingobacterium alimentarium</name>
    <dbReference type="NCBI Taxonomy" id="797292"/>
    <lineage>
        <taxon>Bacteria</taxon>
        <taxon>Pseudomonadati</taxon>
        <taxon>Bacteroidota</taxon>
        <taxon>Sphingobacteriia</taxon>
        <taxon>Sphingobacteriales</taxon>
        <taxon>Sphingobacteriaceae</taxon>
        <taxon>Sphingobacterium</taxon>
    </lineage>
</organism>
<gene>
    <name evidence="1" type="ORF">EDC17_10024</name>
</gene>